<dbReference type="PANTHER" id="PTHR46106">
    <property type="entry name" value="IA-2 PROTEIN TYROSINE PHOSPHATASE, ISOFORM C"/>
    <property type="match status" value="1"/>
</dbReference>
<evidence type="ECO:0000256" key="7">
    <source>
        <dbReference type="ARBA" id="ARBA00023136"/>
    </source>
</evidence>
<name>A0A8C1P2J9_CYPCA</name>
<dbReference type="GO" id="GO:0004725">
    <property type="term" value="F:protein tyrosine phosphatase activity"/>
    <property type="evidence" value="ECO:0007669"/>
    <property type="project" value="InterPro"/>
</dbReference>
<comment type="subcellular location">
    <subcellularLocation>
        <location evidence="1">Cytoplasmic vesicle</location>
        <location evidence="1">Secretory vesicle membrane</location>
        <topology evidence="1">Single-pass type I membrane protein</topology>
    </subcellularLocation>
    <subcellularLocation>
        <location evidence="11">Synapse</location>
    </subcellularLocation>
</comment>
<dbReference type="GO" id="GO:0045202">
    <property type="term" value="C:synapse"/>
    <property type="evidence" value="ECO:0007669"/>
    <property type="project" value="UniProtKB-SubCell"/>
</dbReference>
<dbReference type="Gene3D" id="3.30.70.2470">
    <property type="entry name" value="Protein-tyrosine phosphatase receptor IA-2 ectodomain"/>
    <property type="match status" value="1"/>
</dbReference>
<reference evidence="14" key="2">
    <citation type="submission" date="2025-09" db="UniProtKB">
        <authorList>
            <consortium name="Ensembl"/>
        </authorList>
    </citation>
    <scope>IDENTIFICATION</scope>
</reference>
<evidence type="ECO:0000256" key="4">
    <source>
        <dbReference type="ARBA" id="ARBA00022729"/>
    </source>
</evidence>
<keyword evidence="6" id="KW-0770">Synapse</keyword>
<proteinExistence type="predicted"/>
<evidence type="ECO:0000256" key="3">
    <source>
        <dbReference type="ARBA" id="ARBA00022692"/>
    </source>
</evidence>
<feature type="compositionally biased region" description="Low complexity" evidence="12">
    <location>
        <begin position="448"/>
        <end position="458"/>
    </location>
</feature>
<feature type="region of interest" description="Disordered" evidence="12">
    <location>
        <begin position="135"/>
        <end position="224"/>
    </location>
</feature>
<keyword evidence="9" id="KW-0325">Glycoprotein</keyword>
<evidence type="ECO:0000256" key="2">
    <source>
        <dbReference type="ARBA" id="ARBA00022553"/>
    </source>
</evidence>
<dbReference type="PANTHER" id="PTHR46106:SF5">
    <property type="entry name" value="RECEPTOR-TYPE TYROSINE-PROTEIN PHOSPHATASE N2"/>
    <property type="match status" value="1"/>
</dbReference>
<dbReference type="PRINTS" id="PR00700">
    <property type="entry name" value="PRTYPHPHTASE"/>
</dbReference>
<dbReference type="GO" id="GO:0030141">
    <property type="term" value="C:secretory granule"/>
    <property type="evidence" value="ECO:0007669"/>
    <property type="project" value="InterPro"/>
</dbReference>
<gene>
    <name evidence="14" type="primary">LOC109050187</name>
</gene>
<evidence type="ECO:0000256" key="6">
    <source>
        <dbReference type="ARBA" id="ARBA00023018"/>
    </source>
</evidence>
<dbReference type="InterPro" id="IPR000242">
    <property type="entry name" value="PTP_cat"/>
</dbReference>
<evidence type="ECO:0000256" key="5">
    <source>
        <dbReference type="ARBA" id="ARBA00022989"/>
    </source>
</evidence>
<evidence type="ECO:0000256" key="9">
    <source>
        <dbReference type="ARBA" id="ARBA00023180"/>
    </source>
</evidence>
<keyword evidence="10" id="KW-0968">Cytoplasmic vesicle</keyword>
<dbReference type="SMART" id="SM00194">
    <property type="entry name" value="PTPc"/>
    <property type="match status" value="1"/>
</dbReference>
<feature type="transmembrane region" description="Helical" evidence="13">
    <location>
        <begin position="357"/>
        <end position="381"/>
    </location>
</feature>
<dbReference type="InterPro" id="IPR021613">
    <property type="entry name" value="Receptor_IA-2_dom"/>
</dbReference>
<reference evidence="14" key="1">
    <citation type="submission" date="2025-08" db="UniProtKB">
        <authorList>
            <consortium name="Ensembl"/>
        </authorList>
    </citation>
    <scope>IDENTIFICATION</scope>
</reference>
<dbReference type="PROSITE" id="PS50056">
    <property type="entry name" value="TYR_PHOSPHATASE_2"/>
    <property type="match status" value="1"/>
</dbReference>
<evidence type="ECO:0000256" key="12">
    <source>
        <dbReference type="SAM" id="MobiDB-lite"/>
    </source>
</evidence>
<dbReference type="InterPro" id="IPR000387">
    <property type="entry name" value="Tyr_Pase_dom"/>
</dbReference>
<dbReference type="InterPro" id="IPR003595">
    <property type="entry name" value="Tyr_Pase_cat"/>
</dbReference>
<dbReference type="Gene3D" id="3.90.190.10">
    <property type="entry name" value="Protein tyrosine phosphatase superfamily"/>
    <property type="match status" value="1"/>
</dbReference>
<dbReference type="SMART" id="SM00404">
    <property type="entry name" value="PTPc_motif"/>
    <property type="match status" value="1"/>
</dbReference>
<dbReference type="InterPro" id="IPR033522">
    <property type="entry name" value="IA-2/IA-2_beta"/>
</dbReference>
<dbReference type="InterPro" id="IPR029021">
    <property type="entry name" value="Prot-tyrosine_phosphatase-like"/>
</dbReference>
<dbReference type="AlphaFoldDB" id="A0A8C1P2J9"/>
<organism evidence="14 15">
    <name type="scientific">Cyprinus carpio</name>
    <name type="common">Common carp</name>
    <dbReference type="NCBI Taxonomy" id="7962"/>
    <lineage>
        <taxon>Eukaryota</taxon>
        <taxon>Metazoa</taxon>
        <taxon>Chordata</taxon>
        <taxon>Craniata</taxon>
        <taxon>Vertebrata</taxon>
        <taxon>Euteleostomi</taxon>
        <taxon>Actinopterygii</taxon>
        <taxon>Neopterygii</taxon>
        <taxon>Teleostei</taxon>
        <taxon>Ostariophysi</taxon>
        <taxon>Cypriniformes</taxon>
        <taxon>Cyprinidae</taxon>
        <taxon>Cyprininae</taxon>
        <taxon>Cyprinus</taxon>
    </lineage>
</organism>
<dbReference type="GO" id="GO:0051046">
    <property type="term" value="P:regulation of secretion"/>
    <property type="evidence" value="ECO:0007669"/>
    <property type="project" value="TreeGrafter"/>
</dbReference>
<keyword evidence="2" id="KW-0597">Phosphoprotein</keyword>
<keyword evidence="7 13" id="KW-0472">Membrane</keyword>
<keyword evidence="8" id="KW-0675">Receptor</keyword>
<evidence type="ECO:0000313" key="15">
    <source>
        <dbReference type="Proteomes" id="UP000694427"/>
    </source>
</evidence>
<dbReference type="Pfam" id="PF11548">
    <property type="entry name" value="Receptor_IA-2"/>
    <property type="match status" value="1"/>
</dbReference>
<dbReference type="PROSITE" id="PS00383">
    <property type="entry name" value="TYR_PHOSPHATASE_1"/>
    <property type="match status" value="1"/>
</dbReference>
<dbReference type="GO" id="GO:0030658">
    <property type="term" value="C:transport vesicle membrane"/>
    <property type="evidence" value="ECO:0007669"/>
    <property type="project" value="UniProtKB-SubCell"/>
</dbReference>
<evidence type="ECO:0000256" key="1">
    <source>
        <dbReference type="ARBA" id="ARBA00004212"/>
    </source>
</evidence>
<accession>A0A8C1BUT6</accession>
<dbReference type="SUPFAM" id="SSF52799">
    <property type="entry name" value="(Phosphotyrosine protein) phosphatases II"/>
    <property type="match status" value="1"/>
</dbReference>
<feature type="region of interest" description="Disordered" evidence="12">
    <location>
        <begin position="435"/>
        <end position="464"/>
    </location>
</feature>
<dbReference type="InterPro" id="IPR038112">
    <property type="entry name" value="Receptor_IA-2_ectodomain_sf"/>
</dbReference>
<dbReference type="InterPro" id="IPR016130">
    <property type="entry name" value="Tyr_Pase_AS"/>
</dbReference>
<dbReference type="Ensembl" id="ENSCCRT00010110864.1">
    <property type="protein sequence ID" value="ENSCCRP00010099930.1"/>
    <property type="gene ID" value="ENSCCRG00010043797.1"/>
</dbReference>
<accession>A0A8C1P2J9</accession>
<keyword evidence="3 13" id="KW-0812">Transmembrane</keyword>
<dbReference type="FunFam" id="3.90.190.10:FF:000017">
    <property type="entry name" value="receptor-type tyrosine-protein phosphatase-like N isoform X2"/>
    <property type="match status" value="1"/>
</dbReference>
<keyword evidence="15" id="KW-1185">Reference proteome</keyword>
<dbReference type="Proteomes" id="UP000694427">
    <property type="component" value="Unplaced"/>
</dbReference>
<dbReference type="GO" id="GO:0035773">
    <property type="term" value="P:insulin secretion involved in cellular response to glucose stimulus"/>
    <property type="evidence" value="ECO:0007669"/>
    <property type="project" value="TreeGrafter"/>
</dbReference>
<evidence type="ECO:0000256" key="11">
    <source>
        <dbReference type="ARBA" id="ARBA00034103"/>
    </source>
</evidence>
<evidence type="ECO:0000256" key="8">
    <source>
        <dbReference type="ARBA" id="ARBA00023170"/>
    </source>
</evidence>
<evidence type="ECO:0000256" key="10">
    <source>
        <dbReference type="ARBA" id="ARBA00023329"/>
    </source>
</evidence>
<dbReference type="PROSITE" id="PS50055">
    <property type="entry name" value="TYR_PHOSPHATASE_PTP"/>
    <property type="match status" value="1"/>
</dbReference>
<evidence type="ECO:0000313" key="14">
    <source>
        <dbReference type="Ensembl" id="ENSCCRP00010099930.1"/>
    </source>
</evidence>
<feature type="transmembrane region" description="Helical" evidence="13">
    <location>
        <begin position="263"/>
        <end position="289"/>
    </location>
</feature>
<evidence type="ECO:0000256" key="13">
    <source>
        <dbReference type="SAM" id="Phobius"/>
    </source>
</evidence>
<sequence length="758" mass="84999">MTQRDYSCAQNCHSEVAVDMIFSVDAMFGRCEAAPLTDVYTYDVTPATVQRFQTLLQKLAHRGWCINVTIATAHIIVTMVIKAATRAPQNSRINSETLFLRNVGRHSVDVKSLKATELDKLAVLIADALQVVEQQAGQGETPRDLETQQSSEGEAEDMQYDDQHPESYAMNQPPEDNAQNQRKEDEDNSSLLEYLDKTSSSEPEPVDRGQGVSVETVRSRTTHREVGMQKKAIERVEEVEGWVHAAGSGAVDAADSGHMVKTLILGIFNIFWTLTRFLKIICCVFVYLYSVVSPAVTFQVRTNAQNITTADVANVAVSQKDELEKEVKVKIVEAGVTDRSKLNQIPTKYSRSESLKFLILTVISIICITGVLLASSVIYCLRHRSHHKLKEKLTNLGSEPTTDATATYQELCRQRMAVKPPVEKLDPIHSSRINSVSSQLSDGPLPSPSARTSTSSWSEEPAHSNMDISTGHMILAYMEDHLKNKNRLQSEWEALCAYQAEPNATTIGQRDGNVKKNRASTVIAYDHCRITLKVENNQGNSDYINASPIMDHDPRNPAYIATQGPLPSTVADFWQMVWESGCVVIVMLTPLNENGVKQCYHYWPDEGSNLYHIYEVNLVSEHVWCDDFLVRSFYLKNMQTNETRTVTQFHYHTWLSDQTPETSQTLLDFRRKVNKCYRGRSCPVIVHCSDGAGRTGTYILIDMVLNKMAKGAKEIDIAATLEHLRDQRPGMVQTKDQFEFALTTVAEEVNAILKVLPQ</sequence>
<protein>
    <submittedName>
        <fullName evidence="14">Uncharacterized protein</fullName>
    </submittedName>
</protein>
<keyword evidence="5 13" id="KW-1133">Transmembrane helix</keyword>
<dbReference type="Pfam" id="PF00102">
    <property type="entry name" value="Y_phosphatase"/>
    <property type="match status" value="1"/>
</dbReference>
<keyword evidence="4" id="KW-0732">Signal</keyword>